<dbReference type="EMBL" id="CAJOBD010002014">
    <property type="protein sequence ID" value="CAF3848280.1"/>
    <property type="molecule type" value="Genomic_DNA"/>
</dbReference>
<dbReference type="InterPro" id="IPR011333">
    <property type="entry name" value="SKP1/BTB/POZ_sf"/>
</dbReference>
<evidence type="ECO:0000313" key="8">
    <source>
        <dbReference type="Proteomes" id="UP000663882"/>
    </source>
</evidence>
<evidence type="ECO:0000313" key="4">
    <source>
        <dbReference type="EMBL" id="CAF1137719.1"/>
    </source>
</evidence>
<dbReference type="CDD" id="cd18186">
    <property type="entry name" value="BTB_POZ_ZBTB_KLHL-like"/>
    <property type="match status" value="1"/>
</dbReference>
<dbReference type="Proteomes" id="UP000663854">
    <property type="component" value="Unassembled WGS sequence"/>
</dbReference>
<dbReference type="Pfam" id="PF00651">
    <property type="entry name" value="BTB"/>
    <property type="match status" value="1"/>
</dbReference>
<dbReference type="Gene3D" id="3.30.710.10">
    <property type="entry name" value="Potassium Channel Kv1.1, Chain A"/>
    <property type="match status" value="1"/>
</dbReference>
<dbReference type="EMBL" id="CAJNOH010000192">
    <property type="protein sequence ID" value="CAF0937504.1"/>
    <property type="molecule type" value="Genomic_DNA"/>
</dbReference>
<dbReference type="AlphaFoldDB" id="A0A814F678"/>
<accession>A0A814F678</accession>
<evidence type="ECO:0000313" key="2">
    <source>
        <dbReference type="EMBL" id="CAF0937504.1"/>
    </source>
</evidence>
<evidence type="ECO:0000259" key="1">
    <source>
        <dbReference type="PROSITE" id="PS50097"/>
    </source>
</evidence>
<dbReference type="OrthoDB" id="409824at2759"/>
<gene>
    <name evidence="6" type="ORF">JBS370_LOCUS18090</name>
    <name evidence="4" type="ORF">JXQ802_LOCUS21047</name>
    <name evidence="2" type="ORF">PYM288_LOCUS11400</name>
    <name evidence="3" type="ORF">RFH988_LOCUS13132</name>
    <name evidence="5" type="ORF">ZHD862_LOCUS22355</name>
</gene>
<dbReference type="Proteomes" id="UP000663882">
    <property type="component" value="Unassembled WGS sequence"/>
</dbReference>
<keyword evidence="7" id="KW-1185">Reference proteome</keyword>
<comment type="caution">
    <text evidence="3">The sequence shown here is derived from an EMBL/GenBank/DDBJ whole genome shotgun (WGS) entry which is preliminary data.</text>
</comment>
<dbReference type="EMBL" id="CAJNOL010000611">
    <property type="protein sequence ID" value="CAF1137719.1"/>
    <property type="molecule type" value="Genomic_DNA"/>
</dbReference>
<reference evidence="3" key="1">
    <citation type="submission" date="2021-02" db="EMBL/GenBank/DDBJ databases">
        <authorList>
            <person name="Nowell W R."/>
        </authorList>
    </citation>
    <scope>NUCLEOTIDE SEQUENCE</scope>
</reference>
<dbReference type="InterPro" id="IPR000210">
    <property type="entry name" value="BTB/POZ_dom"/>
</dbReference>
<protein>
    <recommendedName>
        <fullName evidence="1">BTB domain-containing protein</fullName>
    </recommendedName>
</protein>
<evidence type="ECO:0000313" key="3">
    <source>
        <dbReference type="EMBL" id="CAF0980787.1"/>
    </source>
</evidence>
<organism evidence="3 8">
    <name type="scientific">Rotaria sordida</name>
    <dbReference type="NCBI Taxonomy" id="392033"/>
    <lineage>
        <taxon>Eukaryota</taxon>
        <taxon>Metazoa</taxon>
        <taxon>Spiralia</taxon>
        <taxon>Gnathifera</taxon>
        <taxon>Rotifera</taxon>
        <taxon>Eurotatoria</taxon>
        <taxon>Bdelloidea</taxon>
        <taxon>Philodinida</taxon>
        <taxon>Philodinidae</taxon>
        <taxon>Rotaria</taxon>
    </lineage>
</organism>
<dbReference type="Proteomes" id="UP000663836">
    <property type="component" value="Unassembled WGS sequence"/>
</dbReference>
<dbReference type="SUPFAM" id="SSF54695">
    <property type="entry name" value="POZ domain"/>
    <property type="match status" value="1"/>
</dbReference>
<dbReference type="Proteomes" id="UP000663864">
    <property type="component" value="Unassembled WGS sequence"/>
</dbReference>
<evidence type="ECO:0000313" key="6">
    <source>
        <dbReference type="EMBL" id="CAF3848280.1"/>
    </source>
</evidence>
<evidence type="ECO:0000313" key="7">
    <source>
        <dbReference type="Proteomes" id="UP000663870"/>
    </source>
</evidence>
<sequence>MMDIISINKKQNNGSSIKRVHSMTTQNISKYTKKLINIDNKINVHDYFLHERPFTNIKIIFNQQIIWCDKALLSAASPIFRELFIKNHKDESILFNDIDLNDFLLMLEFIYPIFNPEINEKNISCLINLSYRFQYDMLKHACQIYVMKYLSTIRRVFNNTHNSEEEGDCFVSNNNGKNEHNKQHVLIEFHNRTCVDAFHIIINLCRWLKTYYYNDNMLPTHTIISVLQQISVDYLEQALTTVDINDEIKAYIYKERAQYLEQIYHIKHIE</sequence>
<name>A0A814F678_9BILA</name>
<dbReference type="EMBL" id="CAJNOO010000569">
    <property type="protein sequence ID" value="CAF0980787.1"/>
    <property type="molecule type" value="Genomic_DNA"/>
</dbReference>
<proteinExistence type="predicted"/>
<dbReference type="SMART" id="SM00225">
    <property type="entry name" value="BTB"/>
    <property type="match status" value="1"/>
</dbReference>
<evidence type="ECO:0000313" key="5">
    <source>
        <dbReference type="EMBL" id="CAF1191915.1"/>
    </source>
</evidence>
<feature type="domain" description="BTB" evidence="1">
    <location>
        <begin position="55"/>
        <end position="111"/>
    </location>
</feature>
<dbReference type="Proteomes" id="UP000663870">
    <property type="component" value="Unassembled WGS sequence"/>
</dbReference>
<dbReference type="EMBL" id="CAJNOT010001388">
    <property type="protein sequence ID" value="CAF1191915.1"/>
    <property type="molecule type" value="Genomic_DNA"/>
</dbReference>
<dbReference type="PROSITE" id="PS50097">
    <property type="entry name" value="BTB"/>
    <property type="match status" value="1"/>
</dbReference>